<evidence type="ECO:0000313" key="2">
    <source>
        <dbReference type="EMBL" id="KAE9463156.1"/>
    </source>
</evidence>
<feature type="domain" description="L-gulonolactone oxidase 2-like C-terminal" evidence="1">
    <location>
        <begin position="78"/>
        <end position="115"/>
    </location>
</feature>
<sequence length="126" mass="14192">MSPRLYEDILEEVEQIGVFKYGGLHNWGKDRNVEGVIKKHENAKEFLKVKEMYDSLALFSSGWMDKVLGLTDGVTIMKEGVLWKGCVCSQDIHCAPSKGYFCRPGRVYKDASVCARLTAGTHIQSF</sequence>
<accession>A0A6A4LQG9</accession>
<organism evidence="2 3">
    <name type="scientific">Rhododendron williamsianum</name>
    <dbReference type="NCBI Taxonomy" id="262921"/>
    <lineage>
        <taxon>Eukaryota</taxon>
        <taxon>Viridiplantae</taxon>
        <taxon>Streptophyta</taxon>
        <taxon>Embryophyta</taxon>
        <taxon>Tracheophyta</taxon>
        <taxon>Spermatophyta</taxon>
        <taxon>Magnoliopsida</taxon>
        <taxon>eudicotyledons</taxon>
        <taxon>Gunneridae</taxon>
        <taxon>Pentapetalae</taxon>
        <taxon>asterids</taxon>
        <taxon>Ericales</taxon>
        <taxon>Ericaceae</taxon>
        <taxon>Ericoideae</taxon>
        <taxon>Rhodoreae</taxon>
        <taxon>Rhododendron</taxon>
    </lineage>
</organism>
<dbReference type="AlphaFoldDB" id="A0A6A4LQG9"/>
<dbReference type="EMBL" id="QEFC01000590">
    <property type="protein sequence ID" value="KAE9463156.1"/>
    <property type="molecule type" value="Genomic_DNA"/>
</dbReference>
<dbReference type="Proteomes" id="UP000428333">
    <property type="component" value="Linkage Group LG03"/>
</dbReference>
<evidence type="ECO:0000313" key="3">
    <source>
        <dbReference type="Proteomes" id="UP000428333"/>
    </source>
</evidence>
<reference evidence="2 3" key="1">
    <citation type="journal article" date="2019" name="Genome Biol. Evol.">
        <title>The Rhododendron genome and chromosomal organization provide insight into shared whole-genome duplications across the heath family (Ericaceae).</title>
        <authorList>
            <person name="Soza V.L."/>
            <person name="Lindsley D."/>
            <person name="Waalkes A."/>
            <person name="Ramage E."/>
            <person name="Patwardhan R.P."/>
            <person name="Burton J.N."/>
            <person name="Adey A."/>
            <person name="Kumar A."/>
            <person name="Qiu R."/>
            <person name="Shendure J."/>
            <person name="Hall B."/>
        </authorList>
    </citation>
    <scope>NUCLEOTIDE SEQUENCE [LARGE SCALE GENOMIC DNA]</scope>
    <source>
        <strain evidence="2">RSF 1966-606</strain>
    </source>
</reference>
<evidence type="ECO:0000259" key="1">
    <source>
        <dbReference type="Pfam" id="PF22906"/>
    </source>
</evidence>
<feature type="non-terminal residue" evidence="2">
    <location>
        <position position="1"/>
    </location>
</feature>
<dbReference type="InterPro" id="IPR055154">
    <property type="entry name" value="GULLO2-like_C"/>
</dbReference>
<gene>
    <name evidence="2" type="ORF">C3L33_04937</name>
</gene>
<dbReference type="Pfam" id="PF22906">
    <property type="entry name" value="GULLO2-like_3rd"/>
    <property type="match status" value="1"/>
</dbReference>
<keyword evidence="3" id="KW-1185">Reference proteome</keyword>
<name>A0A6A4LQG9_9ERIC</name>
<protein>
    <recommendedName>
        <fullName evidence="1">L-gulonolactone oxidase 2-like C-terminal domain-containing protein</fullName>
    </recommendedName>
</protein>
<proteinExistence type="predicted"/>
<dbReference type="OrthoDB" id="610608at2759"/>
<comment type="caution">
    <text evidence="2">The sequence shown here is derived from an EMBL/GenBank/DDBJ whole genome shotgun (WGS) entry which is preliminary data.</text>
</comment>